<reference evidence="2 3" key="1">
    <citation type="submission" date="2018-06" db="EMBL/GenBank/DDBJ databases">
        <authorList>
            <consortium name="Pathogen Informatics"/>
            <person name="Doyle S."/>
        </authorList>
    </citation>
    <scope>NUCLEOTIDE SEQUENCE [LARGE SCALE GENOMIC DNA]</scope>
    <source>
        <strain evidence="2 3">NCTC13532</strain>
    </source>
</reference>
<gene>
    <name evidence="2" type="ORF">NCTC13532_03476</name>
</gene>
<dbReference type="EMBL" id="UFVR01000004">
    <property type="protein sequence ID" value="SUX47884.1"/>
    <property type="molecule type" value="Genomic_DNA"/>
</dbReference>
<organism evidence="2 3">
    <name type="scientific">Chryseobacterium indoltheticum</name>
    <dbReference type="NCBI Taxonomy" id="254"/>
    <lineage>
        <taxon>Bacteria</taxon>
        <taxon>Pseudomonadati</taxon>
        <taxon>Bacteroidota</taxon>
        <taxon>Flavobacteriia</taxon>
        <taxon>Flavobacteriales</taxon>
        <taxon>Weeksellaceae</taxon>
        <taxon>Chryseobacterium group</taxon>
        <taxon>Chryseobacterium</taxon>
    </lineage>
</organism>
<dbReference type="RefSeq" id="WP_115621171.1">
    <property type="nucleotide sequence ID" value="NZ_CAURFR010000005.1"/>
</dbReference>
<dbReference type="AlphaFoldDB" id="A0A381FN39"/>
<dbReference type="Proteomes" id="UP000254282">
    <property type="component" value="Unassembled WGS sequence"/>
</dbReference>
<keyword evidence="1" id="KW-0472">Membrane</keyword>
<name>A0A381FN39_9FLAO</name>
<keyword evidence="1" id="KW-0812">Transmembrane</keyword>
<evidence type="ECO:0000256" key="1">
    <source>
        <dbReference type="SAM" id="Phobius"/>
    </source>
</evidence>
<feature type="transmembrane region" description="Helical" evidence="1">
    <location>
        <begin position="39"/>
        <end position="56"/>
    </location>
</feature>
<accession>A0A381FN39</accession>
<dbReference type="STRING" id="254.SAMN05421682_10532"/>
<keyword evidence="1" id="KW-1133">Transmembrane helix</keyword>
<sequence length="96" mass="10816">MMTQKQKTTMIYFVPTLIMVFAVLGNLFSKEFNWSPADFLIAGILLFGTAIIIDLIRRIVKNKTYKILLCIVVLFILILTWVELAVGLFGTPFAGS</sequence>
<feature type="transmembrane region" description="Helical" evidence="1">
    <location>
        <begin position="68"/>
        <end position="90"/>
    </location>
</feature>
<proteinExistence type="predicted"/>
<protein>
    <submittedName>
        <fullName evidence="2">Uncharacterized protein</fullName>
    </submittedName>
</protein>
<evidence type="ECO:0000313" key="2">
    <source>
        <dbReference type="EMBL" id="SUX47884.1"/>
    </source>
</evidence>
<evidence type="ECO:0000313" key="3">
    <source>
        <dbReference type="Proteomes" id="UP000254282"/>
    </source>
</evidence>